<comment type="similarity">
    <text evidence="3">Belongs to the peptidase S9C family.</text>
</comment>
<dbReference type="SUPFAM" id="SSF82171">
    <property type="entry name" value="DPP6 N-terminal domain-like"/>
    <property type="match status" value="1"/>
</dbReference>
<dbReference type="Pfam" id="PF19283">
    <property type="entry name" value="APEH_N"/>
    <property type="match status" value="1"/>
</dbReference>
<evidence type="ECO:0000256" key="1">
    <source>
        <dbReference type="ARBA" id="ARBA00000721"/>
    </source>
</evidence>
<accession>A0A1B6E573</accession>
<evidence type="ECO:0000256" key="7">
    <source>
        <dbReference type="ARBA" id="ARBA00022801"/>
    </source>
</evidence>
<proteinExistence type="inferred from homology"/>
<dbReference type="EC" id="3.4.19.1" evidence="5"/>
<dbReference type="GO" id="GO:0008242">
    <property type="term" value="F:omega peptidase activity"/>
    <property type="evidence" value="ECO:0007669"/>
    <property type="project" value="UniProtKB-EC"/>
</dbReference>
<dbReference type="GO" id="GO:0004252">
    <property type="term" value="F:serine-type endopeptidase activity"/>
    <property type="evidence" value="ECO:0007669"/>
    <property type="project" value="TreeGrafter"/>
</dbReference>
<dbReference type="InterPro" id="IPR029058">
    <property type="entry name" value="AB_hydrolase_fold"/>
</dbReference>
<feature type="domain" description="Peptidase S9 prolyl oligopeptidase catalytic" evidence="8">
    <location>
        <begin position="480"/>
        <end position="694"/>
    </location>
</feature>
<dbReference type="GO" id="GO:0005737">
    <property type="term" value="C:cytoplasm"/>
    <property type="evidence" value="ECO:0007669"/>
    <property type="project" value="UniProtKB-SubCell"/>
</dbReference>
<comment type="catalytic activity">
    <reaction evidence="1">
        <text>Cleavage of an N-acetyl or N-formyl amino acid from the N-terminus of a polypeptide.</text>
        <dbReference type="EC" id="3.4.19.1"/>
    </reaction>
</comment>
<evidence type="ECO:0000259" key="9">
    <source>
        <dbReference type="Pfam" id="PF19283"/>
    </source>
</evidence>
<gene>
    <name evidence="10" type="ORF">g.13339</name>
</gene>
<name>A0A1B6E573_9HEMI</name>
<keyword evidence="6" id="KW-0963">Cytoplasm</keyword>
<sequence>PSSTAAYIFHYAQDKVFLNLSWSQRSLDRGKFIKFVTNNIIDLKTSNVQTLPPVDVSSELLTAVSQSTNYRAVIREIVSEKNAGKKLQHLEIWKKSNLVSTMDLTALDMHGDVYCDSEFGTLEWSPCEQKLLYIAEKKVPKSEPFYKVTVQDSNISNENDVKKTSKGGEYIYRQDWGEALVGKHHPVIVVCNVITEKLQVLEGIPDDLSPGQVAWAPKGGVIGVGWYHSPRRIGLIYCTNRPSCIFHLDSCGIFRILSSRNKDVAVRSPRVSLEGDYVMWLERPANGPHHSCHYLVKHDWSTSTVVIDIVLECAKTLNGKDFYGIYCQSLPQRCFINSKELIFSSPQKFAIKSYIVNTETKNINELSFEKEEGGSSVVLDVLSEDLIVCSYSSLKLPAQIKLIKYSSGEVQNNVIVKSTSLNSYMEKMTIDYLSLQSQENDDCTDYGALFLGPSDEEQSKSIPLLLCPHGGPHSGFVDSYSSYWAFFAAMGFGVLLVNYRGSTGQGKNNVYYLPGRVGNTDVKDCHNAVSIVCQKYPYIDTDKIVLYGGSHGGFLVTHLSGQYPTTYKAVVTINPVIDIASMFFETDIPDWAVVEGGYSYGITSEADLTAEQLLKMREISPLHYSHQVKSPTLLLLGKKDLRVPMSQGLLYYHTLKALNVKTKILSYEDNHPLSQVPVEVDALINSALWFLEHIDHNV</sequence>
<dbReference type="PANTHER" id="PTHR42776">
    <property type="entry name" value="SERINE PEPTIDASE S9 FAMILY MEMBER"/>
    <property type="match status" value="1"/>
</dbReference>
<keyword evidence="7" id="KW-0378">Hydrolase</keyword>
<dbReference type="Gene3D" id="3.40.50.1820">
    <property type="entry name" value="alpha/beta hydrolase"/>
    <property type="match status" value="1"/>
</dbReference>
<evidence type="ECO:0000256" key="3">
    <source>
        <dbReference type="ARBA" id="ARBA00010040"/>
    </source>
</evidence>
<dbReference type="AlphaFoldDB" id="A0A1B6E573"/>
<feature type="domain" description="Acylamino-acid-releasing enzyme N-terminal" evidence="9">
    <location>
        <begin position="6"/>
        <end position="413"/>
    </location>
</feature>
<evidence type="ECO:0000313" key="10">
    <source>
        <dbReference type="EMBL" id="JAS33075.1"/>
    </source>
</evidence>
<dbReference type="GO" id="GO:0006508">
    <property type="term" value="P:proteolysis"/>
    <property type="evidence" value="ECO:0007669"/>
    <property type="project" value="InterPro"/>
</dbReference>
<evidence type="ECO:0000256" key="4">
    <source>
        <dbReference type="ARBA" id="ARBA00011881"/>
    </source>
</evidence>
<comment type="subcellular location">
    <subcellularLocation>
        <location evidence="2">Cytoplasm</location>
    </subcellularLocation>
</comment>
<comment type="subunit">
    <text evidence="4">Homotetramer.</text>
</comment>
<evidence type="ECO:0000259" key="8">
    <source>
        <dbReference type="Pfam" id="PF00326"/>
    </source>
</evidence>
<dbReference type="Pfam" id="PF00326">
    <property type="entry name" value="Peptidase_S9"/>
    <property type="match status" value="1"/>
</dbReference>
<protein>
    <recommendedName>
        <fullName evidence="5">acylaminoacyl-peptidase</fullName>
        <ecNumber evidence="5">3.4.19.1</ecNumber>
    </recommendedName>
</protein>
<evidence type="ECO:0000256" key="5">
    <source>
        <dbReference type="ARBA" id="ARBA00012917"/>
    </source>
</evidence>
<feature type="non-terminal residue" evidence="10">
    <location>
        <position position="1"/>
    </location>
</feature>
<dbReference type="SUPFAM" id="SSF53474">
    <property type="entry name" value="alpha/beta-Hydrolases"/>
    <property type="match status" value="1"/>
</dbReference>
<dbReference type="InterPro" id="IPR045550">
    <property type="entry name" value="AARE_N"/>
</dbReference>
<dbReference type="InterPro" id="IPR001375">
    <property type="entry name" value="Peptidase_S9_cat"/>
</dbReference>
<dbReference type="EMBL" id="GEDC01004223">
    <property type="protein sequence ID" value="JAS33075.1"/>
    <property type="molecule type" value="Transcribed_RNA"/>
</dbReference>
<organism evidence="10">
    <name type="scientific">Clastoptera arizonana</name>
    <name type="common">Arizona spittle bug</name>
    <dbReference type="NCBI Taxonomy" id="38151"/>
    <lineage>
        <taxon>Eukaryota</taxon>
        <taxon>Metazoa</taxon>
        <taxon>Ecdysozoa</taxon>
        <taxon>Arthropoda</taxon>
        <taxon>Hexapoda</taxon>
        <taxon>Insecta</taxon>
        <taxon>Pterygota</taxon>
        <taxon>Neoptera</taxon>
        <taxon>Paraneoptera</taxon>
        <taxon>Hemiptera</taxon>
        <taxon>Auchenorrhyncha</taxon>
        <taxon>Cercopoidea</taxon>
        <taxon>Clastopteridae</taxon>
        <taxon>Clastoptera</taxon>
    </lineage>
</organism>
<dbReference type="PANTHER" id="PTHR42776:SF4">
    <property type="entry name" value="ACYLAMINO-ACID-RELEASING ENZYME"/>
    <property type="match status" value="1"/>
</dbReference>
<evidence type="ECO:0000256" key="2">
    <source>
        <dbReference type="ARBA" id="ARBA00004496"/>
    </source>
</evidence>
<reference evidence="10" key="1">
    <citation type="submission" date="2015-12" db="EMBL/GenBank/DDBJ databases">
        <title>De novo transcriptome assembly of four potential Pierce s Disease insect vectors from Arizona vineyards.</title>
        <authorList>
            <person name="Tassone E.E."/>
        </authorList>
    </citation>
    <scope>NUCLEOTIDE SEQUENCE</scope>
</reference>
<evidence type="ECO:0000256" key="6">
    <source>
        <dbReference type="ARBA" id="ARBA00022490"/>
    </source>
</evidence>